<evidence type="ECO:0000256" key="2">
    <source>
        <dbReference type="ARBA" id="ARBA00022723"/>
    </source>
</evidence>
<dbReference type="InterPro" id="IPR003591">
    <property type="entry name" value="Leu-rich_rpt_typical-subtyp"/>
</dbReference>
<dbReference type="InterPro" id="IPR001932">
    <property type="entry name" value="PPM-type_phosphatase-like_dom"/>
</dbReference>
<feature type="region of interest" description="Disordered" evidence="4">
    <location>
        <begin position="190"/>
        <end position="224"/>
    </location>
</feature>
<dbReference type="SUPFAM" id="SSF52058">
    <property type="entry name" value="L domain-like"/>
    <property type="match status" value="1"/>
</dbReference>
<feature type="compositionally biased region" description="Polar residues" evidence="4">
    <location>
        <begin position="112"/>
        <end position="122"/>
    </location>
</feature>
<dbReference type="CDD" id="cd01775">
    <property type="entry name" value="RA_PHLPP_like"/>
    <property type="match status" value="1"/>
</dbReference>
<keyword evidence="2" id="KW-0479">Metal-binding</keyword>
<feature type="compositionally biased region" description="Polar residues" evidence="4">
    <location>
        <begin position="168"/>
        <end position="177"/>
    </location>
</feature>
<feature type="compositionally biased region" description="Polar residues" evidence="4">
    <location>
        <begin position="144"/>
        <end position="161"/>
    </location>
</feature>
<dbReference type="GO" id="GO:0046872">
    <property type="term" value="F:metal ion binding"/>
    <property type="evidence" value="ECO:0007669"/>
    <property type="project" value="UniProtKB-KW"/>
</dbReference>
<dbReference type="SUPFAM" id="SSF55073">
    <property type="entry name" value="Nucleotide cyclase"/>
    <property type="match status" value="1"/>
</dbReference>
<dbReference type="SMART" id="SM00364">
    <property type="entry name" value="LRR_BAC"/>
    <property type="match status" value="9"/>
</dbReference>
<feature type="region of interest" description="Disordered" evidence="4">
    <location>
        <begin position="96"/>
        <end position="177"/>
    </location>
</feature>
<accession>A0A1B2JBH3</accession>
<dbReference type="SMART" id="SM00044">
    <property type="entry name" value="CYCc"/>
    <property type="match status" value="1"/>
</dbReference>
<dbReference type="InterPro" id="IPR001054">
    <property type="entry name" value="A/G_cyclase"/>
</dbReference>
<dbReference type="PANTHER" id="PTHR48051:SF1">
    <property type="entry name" value="RAS SUPPRESSOR PROTEIN 1"/>
    <property type="match status" value="1"/>
</dbReference>
<dbReference type="Gene3D" id="3.80.10.10">
    <property type="entry name" value="Ribonuclease Inhibitor"/>
    <property type="match status" value="3"/>
</dbReference>
<dbReference type="SMART" id="SM00332">
    <property type="entry name" value="PP2Cc"/>
    <property type="match status" value="1"/>
</dbReference>
<dbReference type="InterPro" id="IPR029787">
    <property type="entry name" value="Nucleotide_cyclase"/>
</dbReference>
<organism evidence="7 8">
    <name type="scientific">Komagataella pastoris</name>
    <name type="common">Yeast</name>
    <name type="synonym">Pichia pastoris</name>
    <dbReference type="NCBI Taxonomy" id="4922"/>
    <lineage>
        <taxon>Eukaryota</taxon>
        <taxon>Fungi</taxon>
        <taxon>Dikarya</taxon>
        <taxon>Ascomycota</taxon>
        <taxon>Saccharomycotina</taxon>
        <taxon>Pichiomycetes</taxon>
        <taxon>Pichiales</taxon>
        <taxon>Pichiaceae</taxon>
        <taxon>Komagataella</taxon>
    </lineage>
</organism>
<evidence type="ECO:0000256" key="1">
    <source>
        <dbReference type="ARBA" id="ARBA00022614"/>
    </source>
</evidence>
<feature type="compositionally biased region" description="Polar residues" evidence="4">
    <location>
        <begin position="197"/>
        <end position="217"/>
    </location>
</feature>
<dbReference type="SUPFAM" id="SSF52047">
    <property type="entry name" value="RNI-like"/>
    <property type="match status" value="1"/>
</dbReference>
<evidence type="ECO:0000256" key="4">
    <source>
        <dbReference type="SAM" id="MobiDB-lite"/>
    </source>
</evidence>
<keyword evidence="8" id="KW-1185">Reference proteome</keyword>
<dbReference type="InterPro" id="IPR036457">
    <property type="entry name" value="PPM-type-like_dom_sf"/>
</dbReference>
<feature type="domain" description="Guanylate cyclase" evidence="5">
    <location>
        <begin position="1263"/>
        <end position="1400"/>
    </location>
</feature>
<gene>
    <name evidence="7" type="primary">CYR1</name>
    <name evidence="7" type="ORF">ATY40_BA7502932</name>
</gene>
<dbReference type="PROSITE" id="PS51746">
    <property type="entry name" value="PPM_2"/>
    <property type="match status" value="1"/>
</dbReference>
<evidence type="ECO:0000256" key="3">
    <source>
        <dbReference type="ARBA" id="ARBA00022737"/>
    </source>
</evidence>
<name>A0A1B2JBH3_PICPA</name>
<protein>
    <submittedName>
        <fullName evidence="7">BA75_02932T0</fullName>
    </submittedName>
</protein>
<dbReference type="InterPro" id="IPR050216">
    <property type="entry name" value="LRR_domain-containing"/>
</dbReference>
<reference evidence="7 8" key="1">
    <citation type="submission" date="2016-02" db="EMBL/GenBank/DDBJ databases">
        <title>Comparative genomic and transcriptomic foundation for Pichia pastoris.</title>
        <authorList>
            <person name="Love K.R."/>
            <person name="Shah K.A."/>
            <person name="Whittaker C.A."/>
            <person name="Wu J."/>
            <person name="Bartlett M.C."/>
            <person name="Ma D."/>
            <person name="Leeson R.L."/>
            <person name="Priest M."/>
            <person name="Young S.K."/>
            <person name="Love J.C."/>
        </authorList>
    </citation>
    <scope>NUCLEOTIDE SEQUENCE [LARGE SCALE GENOMIC DNA]</scope>
    <source>
        <strain evidence="7 8">ATCC 28485</strain>
    </source>
</reference>
<dbReference type="InterPro" id="IPR048580">
    <property type="entry name" value="CYAA_C"/>
</dbReference>
<evidence type="ECO:0000259" key="5">
    <source>
        <dbReference type="PROSITE" id="PS50125"/>
    </source>
</evidence>
<dbReference type="Pfam" id="PF13855">
    <property type="entry name" value="LRR_8"/>
    <property type="match status" value="4"/>
</dbReference>
<dbReference type="OrthoDB" id="2021138at2759"/>
<sequence length="1645" mass="185581">MPMSITDNALENQHDPDHPRKQSLAPKYAKTRRILSKLRRTSSKADDNDAGRVSVTSHRYSLVPGPMHRKKDEKTEPHHHIHIQNPAVALKNVFQTPSPSVSDSLARRRSTTGEPTTLSPTGSVEDLSAFISREEDSDDEGKDANNNSQTKAFTGFNLNNMSDDDIPTNGNVTHMSAWQPPQSWSVKASNMKEQEKNLTLSSASSTDAESEQSSISSFGKKKDNVESEAVDPNCIHEPHTECPIHGHPHDMIISDTINEDKKVSDSHRHLYHNQPLVGRLKVFKDNNGRTLNVTINENFRQIIKRLENGHWLSPNEDYRILLRCGGLHEVLSLDDHPLRIQERLLNLSGFTDPDDWKQLDMTYLYKFIFEYNEEKGLNPSIKSRISVRYGRADLKNLDLRTIPNTIHQQAEDIIYLDVSKNPSIFIPLDFIQGCRNTQTLKFTGNRAHSLHKNIFQFANLRNLDLETNYLRQIPKDITMLSTLTNLEISNNRITQLPSNFGELSLLRYLNLSSNHIKVIPHEIFDLPNLTELDLSYNSISNIPVEIKNLTKLATLKLSGNKLAGKVSDSIVELKSIKTLDLRFNQLEDMSCLRTLDNLQNLYLTGNLCTSYTSKVASLRTLQLDLNPVTHFSVIGTLESLRYLDLTKAKLTSLSPSVLSNVPQVTHLILNHNHLSFLPKEISTLKKLKKLSVCNNNLTTLPDEISELQELTSLDLHLNNIKTLPLTIWQLNLRELILSSNSLPDTPALTGENKLGNSLLILSLSHNRLRNRYLSNLINFKNLRSLNISYNGIYDLTNGSLGHLKNLTHLYLSGNELTILPDDLESLTNLTVLHLNGNRFQSLPYELSKIPRLSVLDVGSNILKYDISDSPRYWNWNMNKELKYLNFSGNKSLKISSKTPTSKDMGEKTTSKFGNLQDLCILGLVDVTWNDTIENSIKTRVRSTPSTFGGYGYGISDTLGRNSSLTTRDCVVEKFREKEDETLICLFDGKNNDVHVTKVLEEVFKNFLETQLDAIDSKMASGTPVDALRRAFLQCNQEINTLIDDPSTGNVDPSHFPGQTKEYLARSGGKTGCSGTVILIQGRKIHVANVGDTLSIKTTSTGEFDVLTQKHEPYEPSEYKRIRASGGFVTTEGKVNDVVDISRAFGFWNLVPTVNAAPKISQFELKATDGAIVLATKELWKLISMDLAFDIIRNDVNNPMIAAETLRDYAISYGCSGNITVIVISLRYKQMVANNQTTRDVLRQEYSNLIKLEDEIYPPVGNVAMVFTDIKNSTKLWETNPISMRTAIKLHNSIMRRQLKIVGGYEVKTEGDAFMVAFPTPTSALLWCFSVQKQLLHESWPEEIIKSPHCARVQDKYGNDLFRGLSVRMGIHWGSPVCEADLITRRMDYFGPMVNLASRVSGVADGGHIALSSQFIHEFEKLDESHEKLKSFTGERFGDQWKQTVAEAYATDASYACQIESEFEQLEVDKWVFFVIGERKLKGLENPEKICLGYPASLAERIDCTEQKMDKDEIVATQVVRDRDYGIMGIIAARDIWKLRRIAFRLEHILTVLQSGRVFNDTSSIITDQISMVMTSKLGDEDYFSLLEHVITRIENISNNLSLRQEMDIALGNDGRLTVLSNEDFMNALSACLQEFGRLKHWGNSN</sequence>
<keyword evidence="3" id="KW-0677">Repeat</keyword>
<dbReference type="Pfam" id="PF00481">
    <property type="entry name" value="PP2C"/>
    <property type="match status" value="1"/>
</dbReference>
<dbReference type="SUPFAM" id="SSF81606">
    <property type="entry name" value="PP2C-like"/>
    <property type="match status" value="1"/>
</dbReference>
<dbReference type="Pfam" id="PF21187">
    <property type="entry name" value="CYAA_C"/>
    <property type="match status" value="1"/>
</dbReference>
<keyword evidence="1" id="KW-0433">Leucine-rich repeat</keyword>
<dbReference type="Gene3D" id="3.60.40.10">
    <property type="entry name" value="PPM-type phosphatase domain"/>
    <property type="match status" value="1"/>
</dbReference>
<dbReference type="PROSITE" id="PS51450">
    <property type="entry name" value="LRR"/>
    <property type="match status" value="8"/>
</dbReference>
<feature type="compositionally biased region" description="Polar residues" evidence="4">
    <location>
        <begin position="1"/>
        <end position="11"/>
    </location>
</feature>
<dbReference type="EMBL" id="CP014585">
    <property type="protein sequence ID" value="ANZ75370.1"/>
    <property type="molecule type" value="Genomic_DNA"/>
</dbReference>
<dbReference type="Pfam" id="PF00211">
    <property type="entry name" value="Guanylate_cyc"/>
    <property type="match status" value="1"/>
</dbReference>
<dbReference type="SMART" id="SM00369">
    <property type="entry name" value="LRR_TYP"/>
    <property type="match status" value="13"/>
</dbReference>
<dbReference type="GO" id="GO:0005737">
    <property type="term" value="C:cytoplasm"/>
    <property type="evidence" value="ECO:0007669"/>
    <property type="project" value="TreeGrafter"/>
</dbReference>
<feature type="compositionally biased region" description="Basic residues" evidence="4">
    <location>
        <begin position="29"/>
        <end position="42"/>
    </location>
</feature>
<dbReference type="SMART" id="SM00365">
    <property type="entry name" value="LRR_SD22"/>
    <property type="match status" value="6"/>
</dbReference>
<evidence type="ECO:0000313" key="8">
    <source>
        <dbReference type="Proteomes" id="UP000094565"/>
    </source>
</evidence>
<evidence type="ECO:0000313" key="7">
    <source>
        <dbReference type="EMBL" id="ANZ75370.1"/>
    </source>
</evidence>
<dbReference type="InterPro" id="IPR055071">
    <property type="entry name" value="RA_PHLPP-like"/>
</dbReference>
<feature type="region of interest" description="Disordered" evidence="4">
    <location>
        <begin position="1"/>
        <end position="80"/>
    </location>
</feature>
<dbReference type="InterPro" id="IPR032675">
    <property type="entry name" value="LRR_dom_sf"/>
</dbReference>
<dbReference type="Proteomes" id="UP000094565">
    <property type="component" value="Chromosome 2"/>
</dbReference>
<dbReference type="Pfam" id="PF23010">
    <property type="entry name" value="RA_3"/>
    <property type="match status" value="1"/>
</dbReference>
<dbReference type="CDD" id="cd00143">
    <property type="entry name" value="PP2Cc"/>
    <property type="match status" value="1"/>
</dbReference>
<proteinExistence type="predicted"/>
<dbReference type="PANTHER" id="PTHR48051">
    <property type="match status" value="1"/>
</dbReference>
<dbReference type="GO" id="GO:0035556">
    <property type="term" value="P:intracellular signal transduction"/>
    <property type="evidence" value="ECO:0007669"/>
    <property type="project" value="InterPro"/>
</dbReference>
<dbReference type="CDD" id="cd07302">
    <property type="entry name" value="CHD"/>
    <property type="match status" value="1"/>
</dbReference>
<dbReference type="Gene3D" id="3.30.70.1230">
    <property type="entry name" value="Nucleotide cyclase"/>
    <property type="match status" value="1"/>
</dbReference>
<dbReference type="PROSITE" id="PS50125">
    <property type="entry name" value="GUANYLATE_CYCLASE_2"/>
    <property type="match status" value="1"/>
</dbReference>
<evidence type="ECO:0000259" key="6">
    <source>
        <dbReference type="PROSITE" id="PS51746"/>
    </source>
</evidence>
<feature type="domain" description="PPM-type phosphatase" evidence="6">
    <location>
        <begin position="951"/>
        <end position="1225"/>
    </location>
</feature>
<dbReference type="InterPro" id="IPR001611">
    <property type="entry name" value="Leu-rich_rpt"/>
</dbReference>
<dbReference type="GO" id="GO:0009190">
    <property type="term" value="P:cyclic nucleotide biosynthetic process"/>
    <property type="evidence" value="ECO:0007669"/>
    <property type="project" value="InterPro"/>
</dbReference>